<dbReference type="Proteomes" id="UP000516304">
    <property type="component" value="Chromosome TIRI35C"/>
</dbReference>
<dbReference type="KEGG" id="tcq:TIRI35C_1435"/>
<accession>A0A7G2DBR4</accession>
<proteinExistence type="predicted"/>
<evidence type="ECO:0000313" key="2">
    <source>
        <dbReference type="Proteomes" id="UP000516304"/>
    </source>
</evidence>
<dbReference type="AlphaFoldDB" id="A0A7G2DBR4"/>
<evidence type="ECO:0000313" key="1">
    <source>
        <dbReference type="EMBL" id="CAD5244589.1"/>
    </source>
</evidence>
<reference evidence="1 2" key="1">
    <citation type="submission" date="2020-09" db="EMBL/GenBank/DDBJ databases">
        <authorList>
            <person name="Courtine D."/>
        </authorList>
    </citation>
    <scope>NUCLEOTIDE SEQUENCE [LARGE SCALE GENOMIC DNA]</scope>
    <source>
        <strain evidence="1 2">IRI35c</strain>
    </source>
</reference>
<keyword evidence="2" id="KW-1185">Reference proteome</keyword>
<name>A0A7G2DBR4_9EURY</name>
<dbReference type="EMBL" id="LR881183">
    <property type="protein sequence ID" value="CAD5244589.1"/>
    <property type="molecule type" value="Genomic_DNA"/>
</dbReference>
<sequence length="448" mass="53730">MEASNGEDKWVDQFKDVIRYILGNYIVIEDIDDSILIKTQKIPPYPKREKQIEWEISKEKIQEYFHELERMNIPQESETVLYHDNFYETIVQIPSKNSLLFSDLWQIERDPLKVEDNLNSVTYELGKPSDPYILYMLKVFYEKGISQKFLNSIVIRRHLTRYQNNDFFYVIWKILPVKYTVRVHSQRTKSLSQFEKLSEYFLFTVSYNLDIPLIKVRTFEDIYQVQKFKLLTRGDIQNIEPPRRRYIPDLLYHYQLAIASDNPILQFLSFYHIIEHFFEEVYQDEIVSLIQKEITKPDFSYRRIEDLRKLYAKLKRKIDAETSGKSELDALKLTLKKFVDLVDLKNILDTYDPLLSQYYMDNEVSFSRGNRIPWDGEPEKIYSKIAERIYKTRNAIVHSKNSYKATMRGEIKELPKYTPFKHDKDLQREIPLLRFIAEQIIINSAQPL</sequence>
<gene>
    <name evidence="1" type="ORF">TIRI35C_1435</name>
</gene>
<organism evidence="1 2">
    <name type="scientific">Thermococcus camini</name>
    <dbReference type="NCBI Taxonomy" id="2016373"/>
    <lineage>
        <taxon>Archaea</taxon>
        <taxon>Methanobacteriati</taxon>
        <taxon>Methanobacteriota</taxon>
        <taxon>Thermococci</taxon>
        <taxon>Thermococcales</taxon>
        <taxon>Thermococcaceae</taxon>
        <taxon>Thermococcus</taxon>
    </lineage>
</organism>
<protein>
    <submittedName>
        <fullName evidence="1">Uncharacterized protein</fullName>
    </submittedName>
</protein>